<name>A0ACC1HEY7_9FUNG</name>
<dbReference type="Proteomes" id="UP001145114">
    <property type="component" value="Unassembled WGS sequence"/>
</dbReference>
<gene>
    <name evidence="1" type="ORF">EV182_007017</name>
</gene>
<evidence type="ECO:0000313" key="1">
    <source>
        <dbReference type="EMBL" id="KAJ1672519.1"/>
    </source>
</evidence>
<organism evidence="1 2">
    <name type="scientific">Spiromyces aspiralis</name>
    <dbReference type="NCBI Taxonomy" id="68401"/>
    <lineage>
        <taxon>Eukaryota</taxon>
        <taxon>Fungi</taxon>
        <taxon>Fungi incertae sedis</taxon>
        <taxon>Zoopagomycota</taxon>
        <taxon>Kickxellomycotina</taxon>
        <taxon>Kickxellomycetes</taxon>
        <taxon>Kickxellales</taxon>
        <taxon>Kickxellaceae</taxon>
        <taxon>Spiromyces</taxon>
    </lineage>
</organism>
<feature type="non-terminal residue" evidence="1">
    <location>
        <position position="300"/>
    </location>
</feature>
<reference evidence="1" key="1">
    <citation type="submission" date="2022-06" db="EMBL/GenBank/DDBJ databases">
        <title>Phylogenomic reconstructions and comparative analyses of Kickxellomycotina fungi.</title>
        <authorList>
            <person name="Reynolds N.K."/>
            <person name="Stajich J.E."/>
            <person name="Barry K."/>
            <person name="Grigoriev I.V."/>
            <person name="Crous P."/>
            <person name="Smith M.E."/>
        </authorList>
    </citation>
    <scope>NUCLEOTIDE SEQUENCE</scope>
    <source>
        <strain evidence="1">RSA 2271</strain>
    </source>
</reference>
<sequence>MARGYNNYNRTFMVKEGGFAGAVMQRHEAGSHWHRTDIIRLRHNPLFRRPGEKDFYDVPGGTTLLPVEDGVLLQNASGFTMIECWVNGEYRWHEEFSAENFERRQRGCGVSLSESGRREVHPREVHIDLEVWGANCGGINRESDRLDIVITGRNSDTGTYEDILKLIRESRVVGPGGVTVFKSGGFGGGILKNHRPYEVHLTDNDSLSQQDPEKYPPGVKRIIIRSGAYIDGLIFELSDGQTVQFGACAGGGHHEFTIDEGDSLDVIMINSGGWIDGLEFVTKNGKRSGWFGGHGGELHT</sequence>
<protein>
    <submittedName>
        <fullName evidence="1">Uncharacterized protein</fullName>
    </submittedName>
</protein>
<proteinExistence type="predicted"/>
<comment type="caution">
    <text evidence="1">The sequence shown here is derived from an EMBL/GenBank/DDBJ whole genome shotgun (WGS) entry which is preliminary data.</text>
</comment>
<dbReference type="EMBL" id="JAMZIH010008253">
    <property type="protein sequence ID" value="KAJ1672519.1"/>
    <property type="molecule type" value="Genomic_DNA"/>
</dbReference>
<accession>A0ACC1HEY7</accession>
<keyword evidence="2" id="KW-1185">Reference proteome</keyword>
<evidence type="ECO:0000313" key="2">
    <source>
        <dbReference type="Proteomes" id="UP001145114"/>
    </source>
</evidence>